<dbReference type="NCBIfam" id="NF008758">
    <property type="entry name" value="PRK11789.1"/>
    <property type="match status" value="1"/>
</dbReference>
<evidence type="ECO:0000256" key="9">
    <source>
        <dbReference type="ARBA" id="ARBA00022833"/>
    </source>
</evidence>
<dbReference type="GO" id="GO:0071555">
    <property type="term" value="P:cell wall organization"/>
    <property type="evidence" value="ECO:0007669"/>
    <property type="project" value="UniProtKB-KW"/>
</dbReference>
<comment type="cofactor">
    <cofactor evidence="2">
        <name>Zn(2+)</name>
        <dbReference type="ChEBI" id="CHEBI:29105"/>
    </cofactor>
</comment>
<comment type="caution">
    <text evidence="14">The sequence shown here is derived from an EMBL/GenBank/DDBJ whole genome shotgun (WGS) entry which is preliminary data.</text>
</comment>
<comment type="catalytic activity">
    <reaction evidence="1">
        <text>Hydrolyzes the link between N-acetylmuramoyl residues and L-amino acid residues in certain cell-wall glycopeptides.</text>
        <dbReference type="EC" id="3.5.1.28"/>
    </reaction>
</comment>
<evidence type="ECO:0000256" key="3">
    <source>
        <dbReference type="ARBA" id="ARBA00004496"/>
    </source>
</evidence>
<dbReference type="GO" id="GO:0005737">
    <property type="term" value="C:cytoplasm"/>
    <property type="evidence" value="ECO:0007669"/>
    <property type="project" value="UniProtKB-SubCell"/>
</dbReference>
<evidence type="ECO:0000313" key="15">
    <source>
        <dbReference type="Proteomes" id="UP000316199"/>
    </source>
</evidence>
<keyword evidence="6" id="KW-0963">Cytoplasm</keyword>
<evidence type="ECO:0000256" key="4">
    <source>
        <dbReference type="ARBA" id="ARBA00007553"/>
    </source>
</evidence>
<dbReference type="GO" id="GO:0009253">
    <property type="term" value="P:peptidoglycan catabolic process"/>
    <property type="evidence" value="ECO:0007669"/>
    <property type="project" value="InterPro"/>
</dbReference>
<evidence type="ECO:0000259" key="13">
    <source>
        <dbReference type="SMART" id="SM00644"/>
    </source>
</evidence>
<name>A0A520S4Z2_9GAMM</name>
<dbReference type="AlphaFoldDB" id="A0A520S4Z2"/>
<evidence type="ECO:0000256" key="1">
    <source>
        <dbReference type="ARBA" id="ARBA00001561"/>
    </source>
</evidence>
<dbReference type="Pfam" id="PF01510">
    <property type="entry name" value="Amidase_2"/>
    <property type="match status" value="1"/>
</dbReference>
<comment type="subcellular location">
    <subcellularLocation>
        <location evidence="3">Cytoplasm</location>
    </subcellularLocation>
</comment>
<evidence type="ECO:0000256" key="2">
    <source>
        <dbReference type="ARBA" id="ARBA00001947"/>
    </source>
</evidence>
<dbReference type="Proteomes" id="UP000316199">
    <property type="component" value="Unassembled WGS sequence"/>
</dbReference>
<evidence type="ECO:0000256" key="6">
    <source>
        <dbReference type="ARBA" id="ARBA00022490"/>
    </source>
</evidence>
<dbReference type="GO" id="GO:0008745">
    <property type="term" value="F:N-acetylmuramoyl-L-alanine amidase activity"/>
    <property type="evidence" value="ECO:0007669"/>
    <property type="project" value="UniProtKB-EC"/>
</dbReference>
<dbReference type="EC" id="3.5.1.28" evidence="5"/>
<dbReference type="GO" id="GO:0046872">
    <property type="term" value="F:metal ion binding"/>
    <property type="evidence" value="ECO:0007669"/>
    <property type="project" value="UniProtKB-KW"/>
</dbReference>
<dbReference type="PANTHER" id="PTHR30417">
    <property type="entry name" value="N-ACETYLMURAMOYL-L-ALANINE AMIDASE AMID"/>
    <property type="match status" value="1"/>
</dbReference>
<gene>
    <name evidence="14" type="primary">ampD</name>
    <name evidence="14" type="ORF">EVA68_01175</name>
</gene>
<accession>A0A520S4Z2</accession>
<dbReference type="Gene3D" id="3.40.80.10">
    <property type="entry name" value="Peptidoglycan recognition protein-like"/>
    <property type="match status" value="1"/>
</dbReference>
<evidence type="ECO:0000313" key="14">
    <source>
        <dbReference type="EMBL" id="RZO77552.1"/>
    </source>
</evidence>
<dbReference type="EMBL" id="SHAG01000002">
    <property type="protein sequence ID" value="RZO77552.1"/>
    <property type="molecule type" value="Genomic_DNA"/>
</dbReference>
<sequence length="169" mass="18818">MLVGAAQVPSENKDSRPVEEISLIVLHGISLPDGEFGGPYIKQLFCNSLDCKQHPDFSSLDGLKVSSHLVIYREGEVEQYVSFLDRAWHAGKSSYHGQANCNDFSIGIELEGTDHVPYTSCQYKVLAHICRLLQQAYSICNIVGHSDVAPERKTDPGDSFLWPHFRALI</sequence>
<organism evidence="14 15">
    <name type="scientific">OM182 bacterium</name>
    <dbReference type="NCBI Taxonomy" id="2510334"/>
    <lineage>
        <taxon>Bacteria</taxon>
        <taxon>Pseudomonadati</taxon>
        <taxon>Pseudomonadota</taxon>
        <taxon>Gammaproteobacteria</taxon>
        <taxon>OMG group</taxon>
        <taxon>OM182 clade</taxon>
    </lineage>
</organism>
<reference evidence="14 15" key="1">
    <citation type="submission" date="2019-02" db="EMBL/GenBank/DDBJ databases">
        <title>Prokaryotic population dynamics and viral predation in marine succession experiment using metagenomics: the confinement effect.</title>
        <authorList>
            <person name="Haro-Moreno J.M."/>
            <person name="Rodriguez-Valera F."/>
            <person name="Lopez-Perez M."/>
        </authorList>
    </citation>
    <scope>NUCLEOTIDE SEQUENCE [LARGE SCALE GENOMIC DNA]</scope>
    <source>
        <strain evidence="14">MED-G157</strain>
    </source>
</reference>
<protein>
    <recommendedName>
        <fullName evidence="11">1,6-anhydro-N-acetylmuramyl-L-alanine amidase AmpD</fullName>
        <ecNumber evidence="5">3.5.1.28</ecNumber>
    </recommendedName>
    <alternativeName>
        <fullName evidence="12">N-acetylmuramoyl-L-alanine amidase</fullName>
    </alternativeName>
</protein>
<dbReference type="PANTHER" id="PTHR30417:SF4">
    <property type="entry name" value="1,6-ANHYDRO-N-ACETYLMURAMYL-L-ALANINE AMIDASE AMPD"/>
    <property type="match status" value="1"/>
</dbReference>
<comment type="similarity">
    <text evidence="4">Belongs to the N-acetylmuramoyl-L-alanine amidase 2 family.</text>
</comment>
<dbReference type="CDD" id="cd06583">
    <property type="entry name" value="PGRP"/>
    <property type="match status" value="1"/>
</dbReference>
<keyword evidence="9" id="KW-0862">Zinc</keyword>
<evidence type="ECO:0000256" key="10">
    <source>
        <dbReference type="ARBA" id="ARBA00023316"/>
    </source>
</evidence>
<evidence type="ECO:0000256" key="8">
    <source>
        <dbReference type="ARBA" id="ARBA00022801"/>
    </source>
</evidence>
<evidence type="ECO:0000256" key="12">
    <source>
        <dbReference type="ARBA" id="ARBA00042615"/>
    </source>
</evidence>
<keyword evidence="7" id="KW-0479">Metal-binding</keyword>
<dbReference type="SMART" id="SM00644">
    <property type="entry name" value="Ami_2"/>
    <property type="match status" value="1"/>
</dbReference>
<keyword evidence="8 14" id="KW-0378">Hydrolase</keyword>
<dbReference type="InterPro" id="IPR002502">
    <property type="entry name" value="Amidase_domain"/>
</dbReference>
<dbReference type="InterPro" id="IPR051206">
    <property type="entry name" value="NAMLAA_amidase_2"/>
</dbReference>
<dbReference type="InterPro" id="IPR036505">
    <property type="entry name" value="Amidase/PGRP_sf"/>
</dbReference>
<evidence type="ECO:0000256" key="7">
    <source>
        <dbReference type="ARBA" id="ARBA00022723"/>
    </source>
</evidence>
<evidence type="ECO:0000256" key="11">
    <source>
        <dbReference type="ARBA" id="ARBA00039257"/>
    </source>
</evidence>
<dbReference type="SUPFAM" id="SSF55846">
    <property type="entry name" value="N-acetylmuramoyl-L-alanine amidase-like"/>
    <property type="match status" value="1"/>
</dbReference>
<keyword evidence="10" id="KW-0961">Cell wall biogenesis/degradation</keyword>
<proteinExistence type="inferred from homology"/>
<feature type="domain" description="N-acetylmuramoyl-L-alanine amidase" evidence="13">
    <location>
        <begin position="10"/>
        <end position="157"/>
    </location>
</feature>
<dbReference type="GO" id="GO:0009254">
    <property type="term" value="P:peptidoglycan turnover"/>
    <property type="evidence" value="ECO:0007669"/>
    <property type="project" value="TreeGrafter"/>
</dbReference>
<evidence type="ECO:0000256" key="5">
    <source>
        <dbReference type="ARBA" id="ARBA00011901"/>
    </source>
</evidence>